<dbReference type="GO" id="GO:0016787">
    <property type="term" value="F:hydrolase activity"/>
    <property type="evidence" value="ECO:0007669"/>
    <property type="project" value="UniProtKB-KW"/>
</dbReference>
<dbReference type="PANTHER" id="PTHR43540:SF9">
    <property type="entry name" value="FAMILY HYDROLASE, PUTATIVE (AFU_ORTHOLOGUE AFUA_2G08700)-RELATED"/>
    <property type="match status" value="1"/>
</dbReference>
<keyword evidence="4" id="KW-1185">Reference proteome</keyword>
<reference evidence="3" key="1">
    <citation type="submission" date="2017-08" db="EMBL/GenBank/DDBJ databases">
        <authorList>
            <person name="Imhoff J.F."/>
            <person name="Rahn T."/>
            <person name="Kuenzel S."/>
            <person name="Neulinger S.C."/>
        </authorList>
    </citation>
    <scope>NUCLEOTIDE SEQUENCE</scope>
    <source>
        <strain evidence="3">DSM 9154</strain>
    </source>
</reference>
<sequence>MNDFITPQRAHAALLTVDAQRDYVNPESPVKSAGAYHALEPLSRLVHSVRESGMPIFHAVRFYKPDGSNVDLARRRAVEEGMRVLMPGSLGSDLIPEVAPENPPRLDPHLLQDGGVQELSRREEVFYKPRWGAFYRTPLEQRLHNLGINTLIIVGANFATSGRASVLEASERDFRVVMVPEACSGLRETGANDLARIGVSLMRLEECLAWSEGHHRPTQAA</sequence>
<dbReference type="Pfam" id="PF00857">
    <property type="entry name" value="Isochorismatase"/>
    <property type="match status" value="1"/>
</dbReference>
<evidence type="ECO:0000259" key="2">
    <source>
        <dbReference type="Pfam" id="PF00857"/>
    </source>
</evidence>
<gene>
    <name evidence="3" type="ORF">CKO21_14635</name>
</gene>
<dbReference type="PANTHER" id="PTHR43540">
    <property type="entry name" value="PEROXYUREIDOACRYLATE/UREIDOACRYLATE AMIDOHYDROLASE-RELATED"/>
    <property type="match status" value="1"/>
</dbReference>
<protein>
    <submittedName>
        <fullName evidence="3">Cysteine hydrolase</fullName>
    </submittedName>
</protein>
<evidence type="ECO:0000313" key="4">
    <source>
        <dbReference type="Proteomes" id="UP000778970"/>
    </source>
</evidence>
<dbReference type="InterPro" id="IPR050272">
    <property type="entry name" value="Isochorismatase-like_hydrls"/>
</dbReference>
<feature type="domain" description="Isochorismatase-like" evidence="2">
    <location>
        <begin position="12"/>
        <end position="189"/>
    </location>
</feature>
<keyword evidence="1 3" id="KW-0378">Hydrolase</keyword>
<evidence type="ECO:0000313" key="3">
    <source>
        <dbReference type="EMBL" id="MBK1698482.1"/>
    </source>
</evidence>
<proteinExistence type="predicted"/>
<dbReference type="Proteomes" id="UP000778970">
    <property type="component" value="Unassembled WGS sequence"/>
</dbReference>
<dbReference type="InterPro" id="IPR036380">
    <property type="entry name" value="Isochorismatase-like_sf"/>
</dbReference>
<dbReference type="RefSeq" id="WP_051432222.1">
    <property type="nucleotide sequence ID" value="NZ_NRRE01000028.1"/>
</dbReference>
<comment type="caution">
    <text evidence="3">The sequence shown here is derived from an EMBL/GenBank/DDBJ whole genome shotgun (WGS) entry which is preliminary data.</text>
</comment>
<dbReference type="CDD" id="cd00431">
    <property type="entry name" value="cysteine_hydrolases"/>
    <property type="match status" value="1"/>
</dbReference>
<evidence type="ECO:0000256" key="1">
    <source>
        <dbReference type="ARBA" id="ARBA00022801"/>
    </source>
</evidence>
<dbReference type="SUPFAM" id="SSF52499">
    <property type="entry name" value="Isochorismatase-like hydrolases"/>
    <property type="match status" value="1"/>
</dbReference>
<accession>A0A934QKB0</accession>
<dbReference type="Gene3D" id="3.40.50.850">
    <property type="entry name" value="Isochorismatase-like"/>
    <property type="match status" value="1"/>
</dbReference>
<reference evidence="3" key="2">
    <citation type="journal article" date="2020" name="Microorganisms">
        <title>Osmotic Adaptation and Compatible Solute Biosynthesis of Phototrophic Bacteria as Revealed from Genome Analyses.</title>
        <authorList>
            <person name="Imhoff J.F."/>
            <person name="Rahn T."/>
            <person name="Kunzel S."/>
            <person name="Keller A."/>
            <person name="Neulinger S.C."/>
        </authorList>
    </citation>
    <scope>NUCLEOTIDE SEQUENCE</scope>
    <source>
        <strain evidence="3">DSM 9154</strain>
    </source>
</reference>
<name>A0A934QKB0_9PROT</name>
<dbReference type="EMBL" id="NRRE01000028">
    <property type="protein sequence ID" value="MBK1698482.1"/>
    <property type="molecule type" value="Genomic_DNA"/>
</dbReference>
<dbReference type="AlphaFoldDB" id="A0A934QKB0"/>
<dbReference type="InterPro" id="IPR000868">
    <property type="entry name" value="Isochorismatase-like_dom"/>
</dbReference>
<organism evidence="3 4">
    <name type="scientific">Rhodovibrio salinarum</name>
    <dbReference type="NCBI Taxonomy" id="1087"/>
    <lineage>
        <taxon>Bacteria</taxon>
        <taxon>Pseudomonadati</taxon>
        <taxon>Pseudomonadota</taxon>
        <taxon>Alphaproteobacteria</taxon>
        <taxon>Rhodospirillales</taxon>
        <taxon>Rhodovibrionaceae</taxon>
        <taxon>Rhodovibrio</taxon>
    </lineage>
</organism>